<comment type="caution">
    <text evidence="1">The sequence shown here is derived from an EMBL/GenBank/DDBJ whole genome shotgun (WGS) entry which is preliminary data.</text>
</comment>
<evidence type="ECO:0000313" key="1">
    <source>
        <dbReference type="EMBL" id="KKB10769.1"/>
    </source>
</evidence>
<keyword evidence="2" id="KW-1185">Reference proteome</keyword>
<accession>A0A0F5FPE9</accession>
<evidence type="ECO:0000313" key="2">
    <source>
        <dbReference type="Proteomes" id="UP000033632"/>
    </source>
</evidence>
<sequence>MPFVLVLPGLASAESQGGVADAPEPIARLVGLYTDADANCRLSMRHDALTEASCAARSIYGAALNGEDWCYGKQDEPNATMEWHACGPTSLRFAEEEE</sequence>
<proteinExistence type="predicted"/>
<dbReference type="STRING" id="443610.VE25_16185"/>
<organism evidence="1 2">
    <name type="scientific">Devosia geojensis</name>
    <dbReference type="NCBI Taxonomy" id="443610"/>
    <lineage>
        <taxon>Bacteria</taxon>
        <taxon>Pseudomonadati</taxon>
        <taxon>Pseudomonadota</taxon>
        <taxon>Alphaproteobacteria</taxon>
        <taxon>Hyphomicrobiales</taxon>
        <taxon>Devosiaceae</taxon>
        <taxon>Devosia</taxon>
    </lineage>
</organism>
<dbReference type="PATRIC" id="fig|443610.3.peg.1532"/>
<dbReference type="EMBL" id="JZEX01000134">
    <property type="protein sequence ID" value="KKB10769.1"/>
    <property type="molecule type" value="Genomic_DNA"/>
</dbReference>
<name>A0A0F5FPE9_9HYPH</name>
<gene>
    <name evidence="1" type="ORF">VE25_16185</name>
</gene>
<reference evidence="1 2" key="1">
    <citation type="submission" date="2015-03" db="EMBL/GenBank/DDBJ databases">
        <authorList>
            <person name="Hassan Y.I."/>
            <person name="Lepp D."/>
            <person name="Li X.-Z."/>
            <person name="Zhou T."/>
        </authorList>
    </citation>
    <scope>NUCLEOTIDE SEQUENCE [LARGE SCALE GENOMIC DNA]</scope>
    <source>
        <strain evidence="1 2">BD-c194</strain>
    </source>
</reference>
<dbReference type="Proteomes" id="UP000033632">
    <property type="component" value="Unassembled WGS sequence"/>
</dbReference>
<dbReference type="AlphaFoldDB" id="A0A0F5FPE9"/>
<protein>
    <submittedName>
        <fullName evidence="1">Uncharacterized protein</fullName>
    </submittedName>
</protein>